<accession>A0A9P8UG33</accession>
<dbReference type="GeneID" id="70125130"/>
<proteinExistence type="predicted"/>
<reference evidence="1" key="1">
    <citation type="journal article" date="2021" name="Nat. Commun.">
        <title>Genetic determinants of endophytism in the Arabidopsis root mycobiome.</title>
        <authorList>
            <person name="Mesny F."/>
            <person name="Miyauchi S."/>
            <person name="Thiergart T."/>
            <person name="Pickel B."/>
            <person name="Atanasova L."/>
            <person name="Karlsson M."/>
            <person name="Huettel B."/>
            <person name="Barry K.W."/>
            <person name="Haridas S."/>
            <person name="Chen C."/>
            <person name="Bauer D."/>
            <person name="Andreopoulos W."/>
            <person name="Pangilinan J."/>
            <person name="LaButti K."/>
            <person name="Riley R."/>
            <person name="Lipzen A."/>
            <person name="Clum A."/>
            <person name="Drula E."/>
            <person name="Henrissat B."/>
            <person name="Kohler A."/>
            <person name="Grigoriev I.V."/>
            <person name="Martin F.M."/>
            <person name="Hacquard S."/>
        </authorList>
    </citation>
    <scope>NUCLEOTIDE SEQUENCE</scope>
    <source>
        <strain evidence="1">MPI-SDFR-AT-0073</strain>
    </source>
</reference>
<gene>
    <name evidence="1" type="ORF">BKA67DRAFT_330286</name>
</gene>
<sequence>MPSNAEVVKHANFDPSDVQVVSVRDRKPTELVEANPKWASKFVLVAQQIHTTLGSRALAIEHVGSTSVPNLPAKDCIDIDLIVADPTDEKSYVEDLETIGFQFLFREPGLHEHRFFGLDEPYVNLHVFGPDSPEVVRHRTFSKWLRENEDDRLAYEQVKREAAAAAEGLHETVNQYNNRKEPLIRKILDRAFKAQGLLNP</sequence>
<keyword evidence="2" id="KW-1185">Reference proteome</keyword>
<evidence type="ECO:0000313" key="1">
    <source>
        <dbReference type="EMBL" id="KAH6651478.1"/>
    </source>
</evidence>
<dbReference type="Proteomes" id="UP000758603">
    <property type="component" value="Unassembled WGS sequence"/>
</dbReference>
<dbReference type="Pfam" id="PF04229">
    <property type="entry name" value="GrpB"/>
    <property type="match status" value="1"/>
</dbReference>
<name>A0A9P8UG33_9PEZI</name>
<dbReference type="EMBL" id="JAGPXC010000006">
    <property type="protein sequence ID" value="KAH6651478.1"/>
    <property type="molecule type" value="Genomic_DNA"/>
</dbReference>
<organism evidence="1 2">
    <name type="scientific">Truncatella angustata</name>
    <dbReference type="NCBI Taxonomy" id="152316"/>
    <lineage>
        <taxon>Eukaryota</taxon>
        <taxon>Fungi</taxon>
        <taxon>Dikarya</taxon>
        <taxon>Ascomycota</taxon>
        <taxon>Pezizomycotina</taxon>
        <taxon>Sordariomycetes</taxon>
        <taxon>Xylariomycetidae</taxon>
        <taxon>Amphisphaeriales</taxon>
        <taxon>Sporocadaceae</taxon>
        <taxon>Truncatella</taxon>
    </lineage>
</organism>
<dbReference type="OrthoDB" id="630895at2759"/>
<evidence type="ECO:0000313" key="2">
    <source>
        <dbReference type="Proteomes" id="UP000758603"/>
    </source>
</evidence>
<dbReference type="Gene3D" id="3.30.460.10">
    <property type="entry name" value="Beta Polymerase, domain 2"/>
    <property type="match status" value="1"/>
</dbReference>
<dbReference type="AlphaFoldDB" id="A0A9P8UG33"/>
<dbReference type="RefSeq" id="XP_045955756.1">
    <property type="nucleotide sequence ID" value="XM_046096237.1"/>
</dbReference>
<protein>
    <submittedName>
        <fullName evidence="1">GrpB domain protein</fullName>
    </submittedName>
</protein>
<dbReference type="PANTHER" id="PTHR34822">
    <property type="entry name" value="GRPB DOMAIN PROTEIN (AFU_ORTHOLOGUE AFUA_1G01530)"/>
    <property type="match status" value="1"/>
</dbReference>
<dbReference type="PANTHER" id="PTHR34822:SF1">
    <property type="entry name" value="GRPB FAMILY PROTEIN"/>
    <property type="match status" value="1"/>
</dbReference>
<dbReference type="SUPFAM" id="SSF81301">
    <property type="entry name" value="Nucleotidyltransferase"/>
    <property type="match status" value="1"/>
</dbReference>
<comment type="caution">
    <text evidence="1">The sequence shown here is derived from an EMBL/GenBank/DDBJ whole genome shotgun (WGS) entry which is preliminary data.</text>
</comment>
<dbReference type="InterPro" id="IPR043519">
    <property type="entry name" value="NT_sf"/>
</dbReference>
<dbReference type="InterPro" id="IPR007344">
    <property type="entry name" value="GrpB/CoaE"/>
</dbReference>